<protein>
    <submittedName>
        <fullName evidence="2">Uncharacterized protein</fullName>
    </submittedName>
</protein>
<dbReference type="Proteomes" id="UP000037696">
    <property type="component" value="Unassembled WGS sequence"/>
</dbReference>
<name>A0A0M9WEQ7_9EURO</name>
<organism evidence="2 3">
    <name type="scientific">Penicillium nordicum</name>
    <dbReference type="NCBI Taxonomy" id="229535"/>
    <lineage>
        <taxon>Eukaryota</taxon>
        <taxon>Fungi</taxon>
        <taxon>Dikarya</taxon>
        <taxon>Ascomycota</taxon>
        <taxon>Pezizomycotina</taxon>
        <taxon>Eurotiomycetes</taxon>
        <taxon>Eurotiomycetidae</taxon>
        <taxon>Eurotiales</taxon>
        <taxon>Aspergillaceae</taxon>
        <taxon>Penicillium</taxon>
    </lineage>
</organism>
<keyword evidence="1" id="KW-0472">Membrane</keyword>
<comment type="caution">
    <text evidence="2">The sequence shown here is derived from an EMBL/GenBank/DDBJ whole genome shotgun (WGS) entry which is preliminary data.</text>
</comment>
<evidence type="ECO:0000313" key="2">
    <source>
        <dbReference type="EMBL" id="KOS42099.1"/>
    </source>
</evidence>
<dbReference type="AlphaFoldDB" id="A0A0M9WEQ7"/>
<sequence length="85" mass="9701">MVTTGRAVSWSSGYDFPLTNANSHMFRKGSGFDSQGNYFLTFLYILAALFLALKQFQSIDVTDLYGVIEPRHPRNNVAPNLEYRY</sequence>
<accession>A0A0M9WEQ7</accession>
<proteinExistence type="predicted"/>
<keyword evidence="1" id="KW-1133">Transmembrane helix</keyword>
<keyword evidence="1" id="KW-0812">Transmembrane</keyword>
<evidence type="ECO:0000256" key="1">
    <source>
        <dbReference type="SAM" id="Phobius"/>
    </source>
</evidence>
<reference evidence="2 3" key="1">
    <citation type="submission" date="2015-08" db="EMBL/GenBank/DDBJ databases">
        <title>Genome sequencing of Penicillium nordicum.</title>
        <authorList>
            <person name="Nguyen H.D."/>
            <person name="Seifert K.A."/>
        </authorList>
    </citation>
    <scope>NUCLEOTIDE SEQUENCE [LARGE SCALE GENOMIC DNA]</scope>
    <source>
        <strain evidence="2 3">DAOMC 185683</strain>
    </source>
</reference>
<gene>
    <name evidence="2" type="ORF">ACN38_g7009</name>
</gene>
<feature type="transmembrane region" description="Helical" evidence="1">
    <location>
        <begin position="35"/>
        <end position="53"/>
    </location>
</feature>
<keyword evidence="3" id="KW-1185">Reference proteome</keyword>
<evidence type="ECO:0000313" key="3">
    <source>
        <dbReference type="Proteomes" id="UP000037696"/>
    </source>
</evidence>
<dbReference type="EMBL" id="LHQQ01000114">
    <property type="protein sequence ID" value="KOS42099.1"/>
    <property type="molecule type" value="Genomic_DNA"/>
</dbReference>